<name>A0A7X0DPD3_NOVIT</name>
<dbReference type="InterPro" id="IPR018062">
    <property type="entry name" value="HTH_AraC-typ_CS"/>
</dbReference>
<dbReference type="SUPFAM" id="SSF46689">
    <property type="entry name" value="Homeodomain-like"/>
    <property type="match status" value="2"/>
</dbReference>
<keyword evidence="6" id="KW-1185">Reference proteome</keyword>
<dbReference type="InterPro" id="IPR050908">
    <property type="entry name" value="SmbC-like"/>
</dbReference>
<keyword evidence="1" id="KW-0805">Transcription regulation</keyword>
<reference evidence="5 6" key="1">
    <citation type="submission" date="2020-08" db="EMBL/GenBank/DDBJ databases">
        <title>Genomic Encyclopedia of Type Strains, Phase IV (KMG-IV): sequencing the most valuable type-strain genomes for metagenomic binning, comparative biology and taxonomic classification.</title>
        <authorList>
            <person name="Goeker M."/>
        </authorList>
    </citation>
    <scope>NUCLEOTIDE SEQUENCE [LARGE SCALE GENOMIC DNA]</scope>
    <source>
        <strain evidence="5 6">DSM 11590</strain>
    </source>
</reference>
<accession>A0A7X0DPD3</accession>
<dbReference type="SUPFAM" id="SSF55136">
    <property type="entry name" value="Probable bacterial effector-binding domain"/>
    <property type="match status" value="1"/>
</dbReference>
<dbReference type="RefSeq" id="WP_184263957.1">
    <property type="nucleotide sequence ID" value="NZ_JACIIX010000009.1"/>
</dbReference>
<evidence type="ECO:0000256" key="2">
    <source>
        <dbReference type="ARBA" id="ARBA00023125"/>
    </source>
</evidence>
<dbReference type="GO" id="GO:0003700">
    <property type="term" value="F:DNA-binding transcription factor activity"/>
    <property type="evidence" value="ECO:0007669"/>
    <property type="project" value="InterPro"/>
</dbReference>
<dbReference type="PANTHER" id="PTHR40055:SF1">
    <property type="entry name" value="TRANSCRIPTIONAL REGULATOR YGIV-RELATED"/>
    <property type="match status" value="1"/>
</dbReference>
<protein>
    <submittedName>
        <fullName evidence="5">AraC family transcriptional regulator</fullName>
    </submittedName>
</protein>
<evidence type="ECO:0000256" key="1">
    <source>
        <dbReference type="ARBA" id="ARBA00023015"/>
    </source>
</evidence>
<dbReference type="EMBL" id="JACIIX010000009">
    <property type="protein sequence ID" value="MBB6211142.1"/>
    <property type="molecule type" value="Genomic_DNA"/>
</dbReference>
<dbReference type="SMART" id="SM00871">
    <property type="entry name" value="AraC_E_bind"/>
    <property type="match status" value="1"/>
</dbReference>
<proteinExistence type="predicted"/>
<dbReference type="Gene3D" id="1.10.10.60">
    <property type="entry name" value="Homeodomain-like"/>
    <property type="match status" value="2"/>
</dbReference>
<gene>
    <name evidence="5" type="ORF">FHS48_002577</name>
</gene>
<dbReference type="InterPro" id="IPR029442">
    <property type="entry name" value="GyrI-like"/>
</dbReference>
<dbReference type="GO" id="GO:0043565">
    <property type="term" value="F:sequence-specific DNA binding"/>
    <property type="evidence" value="ECO:0007669"/>
    <property type="project" value="InterPro"/>
</dbReference>
<dbReference type="InterPro" id="IPR009057">
    <property type="entry name" value="Homeodomain-like_sf"/>
</dbReference>
<dbReference type="Gene3D" id="3.20.80.10">
    <property type="entry name" value="Regulatory factor, effector binding domain"/>
    <property type="match status" value="1"/>
</dbReference>
<keyword evidence="3" id="KW-0804">Transcription</keyword>
<organism evidence="5 6">
    <name type="scientific">Novispirillum itersonii</name>
    <name type="common">Aquaspirillum itersonii</name>
    <dbReference type="NCBI Taxonomy" id="189"/>
    <lineage>
        <taxon>Bacteria</taxon>
        <taxon>Pseudomonadati</taxon>
        <taxon>Pseudomonadota</taxon>
        <taxon>Alphaproteobacteria</taxon>
        <taxon>Rhodospirillales</taxon>
        <taxon>Novispirillaceae</taxon>
        <taxon>Novispirillum</taxon>
    </lineage>
</organism>
<sequence>MTASPHTIRTDPGYSHRLDRVVRHIQRHLDQPLTVDGLAEVANFSPYHFHRLFTAMMGETVAQYIRRLRMERAAWHLRYSRRTVTDIAFDCGFEAAESFSRIFRAHFGLPPSRWRRDRSVFAPAPASTGDTAMTMPLHRPAAPTGLDISAVTVITLPARSVASLRHTGPYTEIGPVFERLMALAGQKGLFSAETQVIQISYDDPRQTDADKLRADACITLSAPIPDTATLAPLVRQDIPEGRYARVLYTGPYTGLDAAYSWLYATWLPDSGHEVAHRPCQEIYLNNPATTAPEQLQTLILLPVE</sequence>
<dbReference type="InterPro" id="IPR010499">
    <property type="entry name" value="AraC_E-bd"/>
</dbReference>
<dbReference type="PANTHER" id="PTHR40055">
    <property type="entry name" value="TRANSCRIPTIONAL REGULATOR YGIV-RELATED"/>
    <property type="match status" value="1"/>
</dbReference>
<dbReference type="InterPro" id="IPR020449">
    <property type="entry name" value="Tscrpt_reg_AraC-type_HTH"/>
</dbReference>
<evidence type="ECO:0000259" key="4">
    <source>
        <dbReference type="PROSITE" id="PS01124"/>
    </source>
</evidence>
<dbReference type="PROSITE" id="PS00041">
    <property type="entry name" value="HTH_ARAC_FAMILY_1"/>
    <property type="match status" value="1"/>
</dbReference>
<evidence type="ECO:0000313" key="5">
    <source>
        <dbReference type="EMBL" id="MBB6211142.1"/>
    </source>
</evidence>
<evidence type="ECO:0000256" key="3">
    <source>
        <dbReference type="ARBA" id="ARBA00023163"/>
    </source>
</evidence>
<dbReference type="Proteomes" id="UP000544872">
    <property type="component" value="Unassembled WGS sequence"/>
</dbReference>
<keyword evidence="2" id="KW-0238">DNA-binding</keyword>
<dbReference type="InterPro" id="IPR018060">
    <property type="entry name" value="HTH_AraC"/>
</dbReference>
<dbReference type="Pfam" id="PF12833">
    <property type="entry name" value="HTH_18"/>
    <property type="match status" value="1"/>
</dbReference>
<dbReference type="PROSITE" id="PS01124">
    <property type="entry name" value="HTH_ARAC_FAMILY_2"/>
    <property type="match status" value="1"/>
</dbReference>
<dbReference type="InterPro" id="IPR011256">
    <property type="entry name" value="Reg_factor_effector_dom_sf"/>
</dbReference>
<dbReference type="AlphaFoldDB" id="A0A7X0DPD3"/>
<comment type="caution">
    <text evidence="5">The sequence shown here is derived from an EMBL/GenBank/DDBJ whole genome shotgun (WGS) entry which is preliminary data.</text>
</comment>
<dbReference type="PRINTS" id="PR00032">
    <property type="entry name" value="HTHARAC"/>
</dbReference>
<evidence type="ECO:0000313" key="6">
    <source>
        <dbReference type="Proteomes" id="UP000544872"/>
    </source>
</evidence>
<dbReference type="Pfam" id="PF06445">
    <property type="entry name" value="GyrI-like"/>
    <property type="match status" value="1"/>
</dbReference>
<feature type="domain" description="HTH araC/xylS-type" evidence="4">
    <location>
        <begin position="19"/>
        <end position="117"/>
    </location>
</feature>
<dbReference type="SMART" id="SM00342">
    <property type="entry name" value="HTH_ARAC"/>
    <property type="match status" value="1"/>
</dbReference>